<comment type="caution">
    <text evidence="1">The sequence shown here is derived from an EMBL/GenBank/DDBJ whole genome shotgun (WGS) entry which is preliminary data.</text>
</comment>
<gene>
    <name evidence="1" type="ORF">PanWU01x14_194730</name>
</gene>
<accession>A0A2P5C0G0</accession>
<dbReference type="EMBL" id="JXTB01000194">
    <property type="protein sequence ID" value="PON54514.1"/>
    <property type="molecule type" value="Genomic_DNA"/>
</dbReference>
<proteinExistence type="predicted"/>
<dbReference type="OrthoDB" id="1194594at2759"/>
<dbReference type="AlphaFoldDB" id="A0A2P5C0G0"/>
<evidence type="ECO:0000313" key="2">
    <source>
        <dbReference type="Proteomes" id="UP000237105"/>
    </source>
</evidence>
<reference evidence="2" key="1">
    <citation type="submission" date="2016-06" db="EMBL/GenBank/DDBJ databases">
        <title>Parallel loss of symbiosis genes in relatives of nitrogen-fixing non-legume Parasponia.</title>
        <authorList>
            <person name="Van Velzen R."/>
            <person name="Holmer R."/>
            <person name="Bu F."/>
            <person name="Rutten L."/>
            <person name="Van Zeijl A."/>
            <person name="Liu W."/>
            <person name="Santuari L."/>
            <person name="Cao Q."/>
            <person name="Sharma T."/>
            <person name="Shen D."/>
            <person name="Roswanjaya Y."/>
            <person name="Wardhani T."/>
            <person name="Kalhor M.S."/>
            <person name="Jansen J."/>
            <person name="Van den Hoogen J."/>
            <person name="Gungor B."/>
            <person name="Hartog M."/>
            <person name="Hontelez J."/>
            <person name="Verver J."/>
            <person name="Yang W.-C."/>
            <person name="Schijlen E."/>
            <person name="Repin R."/>
            <person name="Schilthuizen M."/>
            <person name="Schranz E."/>
            <person name="Heidstra R."/>
            <person name="Miyata K."/>
            <person name="Fedorova E."/>
            <person name="Kohlen W."/>
            <person name="Bisseling T."/>
            <person name="Smit S."/>
            <person name="Geurts R."/>
        </authorList>
    </citation>
    <scope>NUCLEOTIDE SEQUENCE [LARGE SCALE GENOMIC DNA]</scope>
    <source>
        <strain evidence="2">cv. WU1-14</strain>
    </source>
</reference>
<name>A0A2P5C0G0_PARAD</name>
<evidence type="ECO:0000313" key="1">
    <source>
        <dbReference type="EMBL" id="PON54514.1"/>
    </source>
</evidence>
<dbReference type="Proteomes" id="UP000237105">
    <property type="component" value="Unassembled WGS sequence"/>
</dbReference>
<organism evidence="1 2">
    <name type="scientific">Parasponia andersonii</name>
    <name type="common">Sponia andersonii</name>
    <dbReference type="NCBI Taxonomy" id="3476"/>
    <lineage>
        <taxon>Eukaryota</taxon>
        <taxon>Viridiplantae</taxon>
        <taxon>Streptophyta</taxon>
        <taxon>Embryophyta</taxon>
        <taxon>Tracheophyta</taxon>
        <taxon>Spermatophyta</taxon>
        <taxon>Magnoliopsida</taxon>
        <taxon>eudicotyledons</taxon>
        <taxon>Gunneridae</taxon>
        <taxon>Pentapetalae</taxon>
        <taxon>rosids</taxon>
        <taxon>fabids</taxon>
        <taxon>Rosales</taxon>
        <taxon>Cannabaceae</taxon>
        <taxon>Parasponia</taxon>
    </lineage>
</organism>
<feature type="non-terminal residue" evidence="1">
    <location>
        <position position="50"/>
    </location>
</feature>
<keyword evidence="2" id="KW-1185">Reference proteome</keyword>
<sequence>MSRLGYAGLEAKIKKDEGRCDTDRSELWSRGCIPKIGGHTKEIKAVVARI</sequence>
<protein>
    <submittedName>
        <fullName evidence="1">Uncharacterized protein</fullName>
    </submittedName>
</protein>